<name>A0ABU9IYA8_9GAMM</name>
<feature type="transmembrane region" description="Helical" evidence="2">
    <location>
        <begin position="15"/>
        <end position="38"/>
    </location>
</feature>
<feature type="transmembrane region" description="Helical" evidence="2">
    <location>
        <begin position="121"/>
        <end position="139"/>
    </location>
</feature>
<keyword evidence="2" id="KW-1133">Transmembrane helix</keyword>
<feature type="transmembrane region" description="Helical" evidence="2">
    <location>
        <begin position="44"/>
        <end position="64"/>
    </location>
</feature>
<dbReference type="EMBL" id="JBBWWT010000001">
    <property type="protein sequence ID" value="MEL1263402.1"/>
    <property type="molecule type" value="Genomic_DNA"/>
</dbReference>
<organism evidence="3 4">
    <name type="scientific">Pseudoxanthomonas putridarboris</name>
    <dbReference type="NCBI Taxonomy" id="752605"/>
    <lineage>
        <taxon>Bacteria</taxon>
        <taxon>Pseudomonadati</taxon>
        <taxon>Pseudomonadota</taxon>
        <taxon>Gammaproteobacteria</taxon>
        <taxon>Lysobacterales</taxon>
        <taxon>Lysobacteraceae</taxon>
        <taxon>Pseudoxanthomonas</taxon>
    </lineage>
</organism>
<feature type="transmembrane region" description="Helical" evidence="2">
    <location>
        <begin position="195"/>
        <end position="217"/>
    </location>
</feature>
<feature type="transmembrane region" description="Helical" evidence="2">
    <location>
        <begin position="363"/>
        <end position="380"/>
    </location>
</feature>
<feature type="transmembrane region" description="Helical" evidence="2">
    <location>
        <begin position="97"/>
        <end position="114"/>
    </location>
</feature>
<feature type="transmembrane region" description="Helical" evidence="2">
    <location>
        <begin position="264"/>
        <end position="286"/>
    </location>
</feature>
<feature type="transmembrane region" description="Helical" evidence="2">
    <location>
        <begin position="229"/>
        <end position="258"/>
    </location>
</feature>
<keyword evidence="2" id="KW-0472">Membrane</keyword>
<protein>
    <submittedName>
        <fullName evidence="3">Polysaccharide biosynthesis protein GumE</fullName>
    </submittedName>
</protein>
<feature type="region of interest" description="Disordered" evidence="1">
    <location>
        <begin position="409"/>
        <end position="428"/>
    </location>
</feature>
<gene>
    <name evidence="3" type="ORF">AAD027_03325</name>
</gene>
<keyword evidence="4" id="KW-1185">Reference proteome</keyword>
<comment type="caution">
    <text evidence="3">The sequence shown here is derived from an EMBL/GenBank/DDBJ whole genome shotgun (WGS) entry which is preliminary data.</text>
</comment>
<feature type="transmembrane region" description="Helical" evidence="2">
    <location>
        <begin position="71"/>
        <end position="91"/>
    </location>
</feature>
<evidence type="ECO:0000256" key="1">
    <source>
        <dbReference type="SAM" id="MobiDB-lite"/>
    </source>
</evidence>
<reference evidence="3 4" key="1">
    <citation type="submission" date="2024-04" db="EMBL/GenBank/DDBJ databases">
        <title>Draft genome sequence of Pseudoxanthomonas putridarboris WD12.</title>
        <authorList>
            <person name="Oh J."/>
        </authorList>
    </citation>
    <scope>NUCLEOTIDE SEQUENCE [LARGE SCALE GENOMIC DNA]</scope>
    <source>
        <strain evidence="3 4">WD12</strain>
    </source>
</reference>
<dbReference type="Proteomes" id="UP001459204">
    <property type="component" value="Unassembled WGS sequence"/>
</dbReference>
<feature type="transmembrane region" description="Helical" evidence="2">
    <location>
        <begin position="328"/>
        <end position="351"/>
    </location>
</feature>
<evidence type="ECO:0000313" key="3">
    <source>
        <dbReference type="EMBL" id="MEL1263402.1"/>
    </source>
</evidence>
<dbReference type="RefSeq" id="WP_341724576.1">
    <property type="nucleotide sequence ID" value="NZ_JBBWWT010000001.1"/>
</dbReference>
<accession>A0ABU9IYA8</accession>
<sequence>MTSPRVAEGRLGDPAVVAVLLLAVGYNFLLALFNAQVIAVGPSWAYALELAIYAACFLLGLRALGRDGQLLVFAGLGVVLAFNLLRFLGTWSFDMKLLRDAIIPFAFLALGAAYRGRLHRLVVGLAVVVALVAAFEMAFPDLYGDLVDPRSYFVNTRGNYEDDFWNEESKLYVSATRPGERNWLGGFDLPRVSSIFVEPVTMGNFIIFFCAAAITFWRSLRVAGVAFSLLLILFLLVASDGRLASATCLSMLLLAPLLRRTDQALAGTLFVGVLLAGWLAVWTLGVTAYQDTLLGRVFVSVAAIEGMTPREWFGMDLAAPYRYSDSGIAYFIAGQSIVVVLAFLLGYSFLLRMPTSNGQLFKNLFMVAFALSLLVSNAYFSIKTAGLWWFACGYFWKLRIPQTAPAPKRRSTALASRDPTGARAAASS</sequence>
<evidence type="ECO:0000256" key="2">
    <source>
        <dbReference type="SAM" id="Phobius"/>
    </source>
</evidence>
<evidence type="ECO:0000313" key="4">
    <source>
        <dbReference type="Proteomes" id="UP001459204"/>
    </source>
</evidence>
<keyword evidence="2" id="KW-0812">Transmembrane</keyword>
<proteinExistence type="predicted"/>